<accession>A0ACA9PQP2</accession>
<name>A0ACA9PQP2_9GLOM</name>
<dbReference type="EMBL" id="CAJVQC010022155">
    <property type="protein sequence ID" value="CAG8716722.1"/>
    <property type="molecule type" value="Genomic_DNA"/>
</dbReference>
<reference evidence="1" key="1">
    <citation type="submission" date="2021-06" db="EMBL/GenBank/DDBJ databases">
        <authorList>
            <person name="Kallberg Y."/>
            <person name="Tangrot J."/>
            <person name="Rosling A."/>
        </authorList>
    </citation>
    <scope>NUCLEOTIDE SEQUENCE</scope>
    <source>
        <strain evidence="1">MA461A</strain>
    </source>
</reference>
<evidence type="ECO:0000313" key="2">
    <source>
        <dbReference type="Proteomes" id="UP000789920"/>
    </source>
</evidence>
<dbReference type="Proteomes" id="UP000789920">
    <property type="component" value="Unassembled WGS sequence"/>
</dbReference>
<keyword evidence="2" id="KW-1185">Reference proteome</keyword>
<feature type="non-terminal residue" evidence="1">
    <location>
        <position position="432"/>
    </location>
</feature>
<protein>
    <submittedName>
        <fullName evidence="1">714_t:CDS:1</fullName>
    </submittedName>
</protein>
<organism evidence="1 2">
    <name type="scientific">Racocetra persica</name>
    <dbReference type="NCBI Taxonomy" id="160502"/>
    <lineage>
        <taxon>Eukaryota</taxon>
        <taxon>Fungi</taxon>
        <taxon>Fungi incertae sedis</taxon>
        <taxon>Mucoromycota</taxon>
        <taxon>Glomeromycotina</taxon>
        <taxon>Glomeromycetes</taxon>
        <taxon>Diversisporales</taxon>
        <taxon>Gigasporaceae</taxon>
        <taxon>Racocetra</taxon>
    </lineage>
</organism>
<sequence>MVHATKEKESSTVQVALRIKPLTTDDLANLPSRFQKNVLSTTQFAPNQVMVHGEKKQSWTFDKVFGPEASQKDIYDQIVKNMVDKFLEGFNVTILAYGQTSSGKTYTMGTSNEYSQLPESKGIIPRSMATLFSYVNSTQYKSRKFVIKVSFVEIYNEDLIDLLAEGDYESRPSVTIREDSKGNVIWSGLQEIKVNSIEEVMGHLMRGSMSRQVSATEMNSQSSRSHAIFSVMLSQQKFVTDFGKKNNEEGDWVTVTSKFHFVDLAGSERLKRTSAIGDRVKEGISINSGLLALGNVISVLGDPAKAKNAMHIPYRDSKLTRLLQDSLGGNAKTLMIACVSPAEYNINETISTLKYANRARNIKNSAIVNKEEPGWQDIEHLQNLVLKLRADIKALKDSDGLNSTSFQPDAIYLQQNYFGYETTDSISEENKD</sequence>
<proteinExistence type="predicted"/>
<evidence type="ECO:0000313" key="1">
    <source>
        <dbReference type="EMBL" id="CAG8716722.1"/>
    </source>
</evidence>
<gene>
    <name evidence="1" type="ORF">RPERSI_LOCUS10951</name>
</gene>
<comment type="caution">
    <text evidence="1">The sequence shown here is derived from an EMBL/GenBank/DDBJ whole genome shotgun (WGS) entry which is preliminary data.</text>
</comment>